<dbReference type="PATRIC" id="fig|1423734.3.peg.1031"/>
<keyword evidence="6 10" id="KW-0812">Transmembrane</keyword>
<dbReference type="STRING" id="1423734.FC83_GL001017"/>
<keyword evidence="8 10" id="KW-0472">Membrane</keyword>
<organism evidence="11 12">
    <name type="scientific">Agrilactobacillus composti DSM 18527 = JCM 14202</name>
    <dbReference type="NCBI Taxonomy" id="1423734"/>
    <lineage>
        <taxon>Bacteria</taxon>
        <taxon>Bacillati</taxon>
        <taxon>Bacillota</taxon>
        <taxon>Bacilli</taxon>
        <taxon>Lactobacillales</taxon>
        <taxon>Lactobacillaceae</taxon>
        <taxon>Agrilactobacillus</taxon>
    </lineage>
</organism>
<feature type="region of interest" description="Disordered" evidence="9">
    <location>
        <begin position="249"/>
        <end position="279"/>
    </location>
</feature>
<evidence type="ECO:0000256" key="6">
    <source>
        <dbReference type="ARBA" id="ARBA00022692"/>
    </source>
</evidence>
<comment type="caution">
    <text evidence="11">The sequence shown here is derived from an EMBL/GenBank/DDBJ whole genome shotgun (WGS) entry which is preliminary data.</text>
</comment>
<keyword evidence="7 10" id="KW-1133">Transmembrane helix</keyword>
<dbReference type="Proteomes" id="UP000051236">
    <property type="component" value="Unassembled WGS sequence"/>
</dbReference>
<evidence type="ECO:0000256" key="9">
    <source>
        <dbReference type="SAM" id="MobiDB-lite"/>
    </source>
</evidence>
<dbReference type="GO" id="GO:0005886">
    <property type="term" value="C:plasma membrane"/>
    <property type="evidence" value="ECO:0007669"/>
    <property type="project" value="UniProtKB-SubCell"/>
</dbReference>
<evidence type="ECO:0000256" key="7">
    <source>
        <dbReference type="ARBA" id="ARBA00022989"/>
    </source>
</evidence>
<feature type="transmembrane region" description="Helical" evidence="10">
    <location>
        <begin position="209"/>
        <end position="239"/>
    </location>
</feature>
<dbReference type="EMBL" id="AZGA01000015">
    <property type="protein sequence ID" value="KRM35492.1"/>
    <property type="molecule type" value="Genomic_DNA"/>
</dbReference>
<evidence type="ECO:0000256" key="8">
    <source>
        <dbReference type="ARBA" id="ARBA00023136"/>
    </source>
</evidence>
<dbReference type="InterPro" id="IPR050303">
    <property type="entry name" value="GatZ_KbaZ_carbometab"/>
</dbReference>
<keyword evidence="2" id="KW-0813">Transport</keyword>
<dbReference type="AlphaFoldDB" id="X0QQZ3"/>
<dbReference type="PANTHER" id="PTHR32502">
    <property type="entry name" value="N-ACETYLGALACTOSAMINE PERMEASE II COMPONENT-RELATED"/>
    <property type="match status" value="1"/>
</dbReference>
<keyword evidence="5" id="KW-0598">Phosphotransferase system</keyword>
<dbReference type="NCBIfam" id="NF011647">
    <property type="entry name" value="PRK15065.1"/>
    <property type="match status" value="1"/>
</dbReference>
<evidence type="ECO:0000256" key="3">
    <source>
        <dbReference type="ARBA" id="ARBA00022475"/>
    </source>
</evidence>
<gene>
    <name evidence="11" type="ORF">FC83_GL001017</name>
</gene>
<dbReference type="Pfam" id="PF03609">
    <property type="entry name" value="EII-Sor"/>
    <property type="match status" value="1"/>
</dbReference>
<evidence type="ECO:0000256" key="10">
    <source>
        <dbReference type="SAM" id="Phobius"/>
    </source>
</evidence>
<name>X0QQZ3_9LACO</name>
<evidence type="ECO:0000256" key="2">
    <source>
        <dbReference type="ARBA" id="ARBA00022448"/>
    </source>
</evidence>
<reference evidence="11 12" key="1">
    <citation type="journal article" date="2015" name="Genome Announc.">
        <title>Expanding the biotechnology potential of lactobacilli through comparative genomics of 213 strains and associated genera.</title>
        <authorList>
            <person name="Sun Z."/>
            <person name="Harris H.M."/>
            <person name="McCann A."/>
            <person name="Guo C."/>
            <person name="Argimon S."/>
            <person name="Zhang W."/>
            <person name="Yang X."/>
            <person name="Jeffery I.B."/>
            <person name="Cooney J.C."/>
            <person name="Kagawa T.F."/>
            <person name="Liu W."/>
            <person name="Song Y."/>
            <person name="Salvetti E."/>
            <person name="Wrobel A."/>
            <person name="Rasinkangas P."/>
            <person name="Parkhill J."/>
            <person name="Rea M.C."/>
            <person name="O'Sullivan O."/>
            <person name="Ritari J."/>
            <person name="Douillard F.P."/>
            <person name="Paul Ross R."/>
            <person name="Yang R."/>
            <person name="Briner A.E."/>
            <person name="Felis G.E."/>
            <person name="de Vos W.M."/>
            <person name="Barrangou R."/>
            <person name="Klaenhammer T.R."/>
            <person name="Caufield P.W."/>
            <person name="Cui Y."/>
            <person name="Zhang H."/>
            <person name="O'Toole P.W."/>
        </authorList>
    </citation>
    <scope>NUCLEOTIDE SEQUENCE [LARGE SCALE GENOMIC DNA]</scope>
    <source>
        <strain evidence="11 12">DSM 18527</strain>
    </source>
</reference>
<dbReference type="InterPro" id="IPR004700">
    <property type="entry name" value="PTS_IIC_man"/>
</dbReference>
<dbReference type="GO" id="GO:0009401">
    <property type="term" value="P:phosphoenolpyruvate-dependent sugar phosphotransferase system"/>
    <property type="evidence" value="ECO:0007669"/>
    <property type="project" value="UniProtKB-KW"/>
</dbReference>
<keyword evidence="12" id="KW-1185">Reference proteome</keyword>
<feature type="transmembrane region" description="Helical" evidence="10">
    <location>
        <begin position="174"/>
        <end position="197"/>
    </location>
</feature>
<feature type="compositionally biased region" description="Low complexity" evidence="9">
    <location>
        <begin position="259"/>
        <end position="269"/>
    </location>
</feature>
<proteinExistence type="predicted"/>
<keyword evidence="3" id="KW-1003">Cell membrane</keyword>
<dbReference type="RefSeq" id="WP_035454604.1">
    <property type="nucleotide sequence ID" value="NZ_AZGA01000015.1"/>
</dbReference>
<evidence type="ECO:0000256" key="1">
    <source>
        <dbReference type="ARBA" id="ARBA00004651"/>
    </source>
</evidence>
<dbReference type="PROSITE" id="PS51106">
    <property type="entry name" value="PTS_EIIC_TYPE_4"/>
    <property type="match status" value="1"/>
</dbReference>
<evidence type="ECO:0000256" key="5">
    <source>
        <dbReference type="ARBA" id="ARBA00022683"/>
    </source>
</evidence>
<dbReference type="NCBIfam" id="TIGR00822">
    <property type="entry name" value="EII-Sor"/>
    <property type="match status" value="1"/>
</dbReference>
<evidence type="ECO:0000256" key="4">
    <source>
        <dbReference type="ARBA" id="ARBA00022597"/>
    </source>
</evidence>
<dbReference type="eggNOG" id="COG3715">
    <property type="taxonomic scope" value="Bacteria"/>
</dbReference>
<accession>X0QQZ3</accession>
<dbReference type="OrthoDB" id="7058816at2"/>
<evidence type="ECO:0000313" key="12">
    <source>
        <dbReference type="Proteomes" id="UP000051236"/>
    </source>
</evidence>
<dbReference type="PANTHER" id="PTHR32502:SF4">
    <property type="entry name" value="PTS SYSTEM MANNOSE-SPECIFIC EIIC COMPONENT"/>
    <property type="match status" value="1"/>
</dbReference>
<sequence>MQISIFQIILIFIWSSITGAGSVLDEFQTHRPLIACSVMGLILGDPKTGIILGGTLELIALGWMNVGAAQSPDSALASTISTILVIVGNQDIQKGIAIALPVAAAGQVLTVFARTITVAFQHAADRQAEKAHFTTIIWLHFSALIIQALRVSIPTTIVAIFVSPSGIKAMLDALPKVVTGGLAIAGGFIVVVGYAMVLNMMSVKYLMPFFYLGFILGGYLKLSLLSWGAVGLIMAIIYVQLNPKFSKNSNNHSGPTPPTVATATNTSNSDDLPEDELDD</sequence>
<protein>
    <submittedName>
        <fullName evidence="11">PTS system sorbose transporter subunit IIC</fullName>
    </submittedName>
</protein>
<evidence type="ECO:0000313" key="11">
    <source>
        <dbReference type="EMBL" id="KRM35492.1"/>
    </source>
</evidence>
<keyword evidence="4" id="KW-0762">Sugar transport</keyword>
<feature type="transmembrane region" description="Helical" evidence="10">
    <location>
        <begin position="137"/>
        <end position="162"/>
    </location>
</feature>
<comment type="subcellular location">
    <subcellularLocation>
        <location evidence="1">Cell membrane</location>
        <topology evidence="1">Multi-pass membrane protein</topology>
    </subcellularLocation>
</comment>